<dbReference type="InterPro" id="IPR004360">
    <property type="entry name" value="Glyas_Fos-R_dOase_dom"/>
</dbReference>
<name>A0A846XMS4_9NOCA</name>
<dbReference type="GO" id="GO:0046491">
    <property type="term" value="P:L-methylmalonyl-CoA metabolic process"/>
    <property type="evidence" value="ECO:0007669"/>
    <property type="project" value="TreeGrafter"/>
</dbReference>
<accession>A0A846XMS4</accession>
<dbReference type="GO" id="GO:0004462">
    <property type="term" value="F:lactoylglutathione lyase activity"/>
    <property type="evidence" value="ECO:0007669"/>
    <property type="project" value="InterPro"/>
</dbReference>
<dbReference type="Pfam" id="PF00903">
    <property type="entry name" value="Glyoxalase"/>
    <property type="match status" value="1"/>
</dbReference>
<reference evidence="3 4" key="1">
    <citation type="submission" date="2020-04" db="EMBL/GenBank/DDBJ databases">
        <title>MicrobeNet Type strains.</title>
        <authorList>
            <person name="Nicholson A.C."/>
        </authorList>
    </citation>
    <scope>NUCLEOTIDE SEQUENCE [LARGE SCALE GENOMIC DNA]</scope>
    <source>
        <strain evidence="3 4">DSM 45078</strain>
    </source>
</reference>
<dbReference type="AlphaFoldDB" id="A0A846XMS4"/>
<dbReference type="SUPFAM" id="SSF54593">
    <property type="entry name" value="Glyoxalase/Bleomycin resistance protein/Dihydroxybiphenyl dioxygenase"/>
    <property type="match status" value="1"/>
</dbReference>
<organism evidence="3 4">
    <name type="scientific">Nocardia speluncae</name>
    <dbReference type="NCBI Taxonomy" id="419477"/>
    <lineage>
        <taxon>Bacteria</taxon>
        <taxon>Bacillati</taxon>
        <taxon>Actinomycetota</taxon>
        <taxon>Actinomycetes</taxon>
        <taxon>Mycobacteriales</taxon>
        <taxon>Nocardiaceae</taxon>
        <taxon>Nocardia</taxon>
    </lineage>
</organism>
<dbReference type="RefSeq" id="WP_068045662.1">
    <property type="nucleotide sequence ID" value="NZ_JAAXOO010000006.1"/>
</dbReference>
<dbReference type="InterPro" id="IPR037523">
    <property type="entry name" value="VOC_core"/>
</dbReference>
<proteinExistence type="predicted"/>
<keyword evidence="1" id="KW-0479">Metal-binding</keyword>
<dbReference type="GO" id="GO:0004493">
    <property type="term" value="F:methylmalonyl-CoA epimerase activity"/>
    <property type="evidence" value="ECO:0007669"/>
    <property type="project" value="TreeGrafter"/>
</dbReference>
<dbReference type="PANTHER" id="PTHR43048">
    <property type="entry name" value="METHYLMALONYL-COA EPIMERASE"/>
    <property type="match status" value="1"/>
</dbReference>
<dbReference type="InterPro" id="IPR018146">
    <property type="entry name" value="Glyoxalase_1_CS"/>
</dbReference>
<dbReference type="PROSITE" id="PS00934">
    <property type="entry name" value="GLYOXALASE_I_1"/>
    <property type="match status" value="1"/>
</dbReference>
<dbReference type="Proteomes" id="UP000565715">
    <property type="component" value="Unassembled WGS sequence"/>
</dbReference>
<dbReference type="InterPro" id="IPR029068">
    <property type="entry name" value="Glyas_Bleomycin-R_OHBP_Dase"/>
</dbReference>
<dbReference type="EMBL" id="JAAXOO010000006">
    <property type="protein sequence ID" value="NKY35940.1"/>
    <property type="molecule type" value="Genomic_DNA"/>
</dbReference>
<evidence type="ECO:0000313" key="4">
    <source>
        <dbReference type="Proteomes" id="UP000565715"/>
    </source>
</evidence>
<dbReference type="GO" id="GO:0046872">
    <property type="term" value="F:metal ion binding"/>
    <property type="evidence" value="ECO:0007669"/>
    <property type="project" value="UniProtKB-KW"/>
</dbReference>
<keyword evidence="4" id="KW-1185">Reference proteome</keyword>
<dbReference type="PANTHER" id="PTHR43048:SF3">
    <property type="entry name" value="METHYLMALONYL-COA EPIMERASE, MITOCHONDRIAL"/>
    <property type="match status" value="1"/>
</dbReference>
<comment type="caution">
    <text evidence="3">The sequence shown here is derived from an EMBL/GenBank/DDBJ whole genome shotgun (WGS) entry which is preliminary data.</text>
</comment>
<evidence type="ECO:0000256" key="1">
    <source>
        <dbReference type="ARBA" id="ARBA00022723"/>
    </source>
</evidence>
<evidence type="ECO:0000259" key="2">
    <source>
        <dbReference type="PROSITE" id="PS51819"/>
    </source>
</evidence>
<dbReference type="InterPro" id="IPR051785">
    <property type="entry name" value="MMCE/EMCE_epimerase"/>
</dbReference>
<dbReference type="Gene3D" id="3.10.180.10">
    <property type="entry name" value="2,3-Dihydroxybiphenyl 1,2-Dioxygenase, domain 1"/>
    <property type="match status" value="1"/>
</dbReference>
<gene>
    <name evidence="3" type="ORF">HGA13_23110</name>
</gene>
<evidence type="ECO:0000313" key="3">
    <source>
        <dbReference type="EMBL" id="NKY35940.1"/>
    </source>
</evidence>
<sequence>MPPLVSTTGTHHIRLTVTDIERSRRFYGEVLGFAVAAESAGSPEDPAVRTDPFALYGGVVFQANGMLLGLRPVAAPTDRFDPDRVGLDHLSFTVDSRKDLVAAAARLAAAGVTPGKITEMDQFGIAILAFADPDGIQLELTAPI</sequence>
<dbReference type="PROSITE" id="PS51819">
    <property type="entry name" value="VOC"/>
    <property type="match status" value="1"/>
</dbReference>
<protein>
    <submittedName>
        <fullName evidence="3">VOC family protein</fullName>
    </submittedName>
</protein>
<feature type="domain" description="VOC" evidence="2">
    <location>
        <begin position="9"/>
        <end position="143"/>
    </location>
</feature>